<gene>
    <name evidence="2" type="ORF">GTZ93_07660</name>
</gene>
<keyword evidence="1" id="KW-0472">Membrane</keyword>
<dbReference type="Proteomes" id="UP000537825">
    <property type="component" value="Unassembled WGS sequence"/>
</dbReference>
<name>A0A7X4Y6A3_9BACT</name>
<feature type="transmembrane region" description="Helical" evidence="1">
    <location>
        <begin position="82"/>
        <end position="101"/>
    </location>
</feature>
<evidence type="ECO:0000256" key="1">
    <source>
        <dbReference type="SAM" id="Phobius"/>
    </source>
</evidence>
<evidence type="ECO:0000313" key="3">
    <source>
        <dbReference type="Proteomes" id="UP000537825"/>
    </source>
</evidence>
<keyword evidence="1" id="KW-0812">Transmembrane</keyword>
<dbReference type="PANTHER" id="PTHR38468">
    <property type="entry name" value="SLL0939 PROTEIN"/>
    <property type="match status" value="1"/>
</dbReference>
<feature type="transmembrane region" description="Helical" evidence="1">
    <location>
        <begin position="52"/>
        <end position="70"/>
    </location>
</feature>
<dbReference type="RefSeq" id="WP_139919677.1">
    <property type="nucleotide sequence ID" value="NZ_CBCSLE010000005.1"/>
</dbReference>
<keyword evidence="1" id="KW-1133">Transmembrane helix</keyword>
<proteinExistence type="predicted"/>
<protein>
    <submittedName>
        <fullName evidence="2">DUF1622 domain-containing protein</fullName>
    </submittedName>
</protein>
<dbReference type="PANTHER" id="PTHR38468:SF1">
    <property type="entry name" value="SLL0939 PROTEIN"/>
    <property type="match status" value="1"/>
</dbReference>
<evidence type="ECO:0000313" key="2">
    <source>
        <dbReference type="EMBL" id="NBC39708.1"/>
    </source>
</evidence>
<reference evidence="2 3" key="1">
    <citation type="submission" date="2020-01" db="EMBL/GenBank/DDBJ databases">
        <title>The draft genome sequence of Corallococcus exiguus DSM 14696.</title>
        <authorList>
            <person name="Zhang X."/>
            <person name="Zhu H."/>
        </authorList>
    </citation>
    <scope>NUCLEOTIDE SEQUENCE [LARGE SCALE GENOMIC DNA]</scope>
    <source>
        <strain evidence="2 3">DSM 14696</strain>
    </source>
</reference>
<accession>A0A7X4Y6A3</accession>
<organism evidence="2 3">
    <name type="scientific">Corallococcus exiguus</name>
    <dbReference type="NCBI Taxonomy" id="83462"/>
    <lineage>
        <taxon>Bacteria</taxon>
        <taxon>Pseudomonadati</taxon>
        <taxon>Myxococcota</taxon>
        <taxon>Myxococcia</taxon>
        <taxon>Myxococcales</taxon>
        <taxon>Cystobacterineae</taxon>
        <taxon>Myxococcaceae</taxon>
        <taxon>Corallococcus</taxon>
    </lineage>
</organism>
<dbReference type="EMBL" id="JAAAPK010000002">
    <property type="protein sequence ID" value="NBC39708.1"/>
    <property type="molecule type" value="Genomic_DNA"/>
</dbReference>
<dbReference type="InterPro" id="IPR012427">
    <property type="entry name" value="DUF1622"/>
</dbReference>
<dbReference type="AlphaFoldDB" id="A0A7X4Y6A3"/>
<keyword evidence="3" id="KW-1185">Reference proteome</keyword>
<sequence>MRFEDLVALAAQLFDASGVGVMVVGTVVSVALVLQDVRGPRRGEAYRQLRHYLGRAILLGLELLVAADIIRTVAGAPTLRQVLILGLIVLIRTFLSFTLEVEIDRRWPWQSKPADEEGPGPPRA</sequence>
<dbReference type="Pfam" id="PF07784">
    <property type="entry name" value="DUF1622"/>
    <property type="match status" value="1"/>
</dbReference>
<feature type="transmembrane region" description="Helical" evidence="1">
    <location>
        <begin position="6"/>
        <end position="32"/>
    </location>
</feature>
<comment type="caution">
    <text evidence="2">The sequence shown here is derived from an EMBL/GenBank/DDBJ whole genome shotgun (WGS) entry which is preliminary data.</text>
</comment>